<dbReference type="GeneID" id="54414662"/>
<evidence type="ECO:0000256" key="2">
    <source>
        <dbReference type="SAM" id="Phobius"/>
    </source>
</evidence>
<feature type="region of interest" description="Disordered" evidence="1">
    <location>
        <begin position="347"/>
        <end position="445"/>
    </location>
</feature>
<dbReference type="RefSeq" id="XP_033530778.1">
    <property type="nucleotide sequence ID" value="XM_033674092.1"/>
</dbReference>
<accession>A0A6G1FTL9</accession>
<reference evidence="3 5" key="1">
    <citation type="submission" date="2020-01" db="EMBL/GenBank/DDBJ databases">
        <authorList>
            <consortium name="DOE Joint Genome Institute"/>
            <person name="Haridas S."/>
            <person name="Albert R."/>
            <person name="Binder M."/>
            <person name="Bloem J."/>
            <person name="Labutti K."/>
            <person name="Salamov A."/>
            <person name="Andreopoulos B."/>
            <person name="Baker S.E."/>
            <person name="Barry K."/>
            <person name="Bills G."/>
            <person name="Bluhm B.H."/>
            <person name="Cannon C."/>
            <person name="Castanera R."/>
            <person name="Culley D.E."/>
            <person name="Daum C."/>
            <person name="Ezra D."/>
            <person name="Gonzalez J.B."/>
            <person name="Henrissat B."/>
            <person name="Kuo A."/>
            <person name="Liang C."/>
            <person name="Lipzen A."/>
            <person name="Lutzoni F."/>
            <person name="Magnuson J."/>
            <person name="Mondo S."/>
            <person name="Nolan M."/>
            <person name="Ohm R."/>
            <person name="Pangilinan J."/>
            <person name="Park H.-J."/>
            <person name="Ramirez L."/>
            <person name="Alfaro M."/>
            <person name="Sun H."/>
            <person name="Tritt A."/>
            <person name="Yoshinaga Y."/>
            <person name="Zwiers L.-H."/>
            <person name="Turgeon B.G."/>
            <person name="Goodwin S.B."/>
            <person name="Spatafora J.W."/>
            <person name="Crous P.W."/>
            <person name="Grigoriev I.V."/>
        </authorList>
    </citation>
    <scope>NUCLEOTIDE SEQUENCE</scope>
    <source>
        <strain evidence="3 5">CBS 781.70</strain>
    </source>
</reference>
<keyword evidence="2" id="KW-0472">Membrane</keyword>
<evidence type="ECO:0000313" key="5">
    <source>
        <dbReference type="RefSeq" id="XP_033530778.1"/>
    </source>
</evidence>
<keyword evidence="2" id="KW-1133">Transmembrane helix</keyword>
<feature type="transmembrane region" description="Helical" evidence="2">
    <location>
        <begin position="214"/>
        <end position="236"/>
    </location>
</feature>
<keyword evidence="2" id="KW-0812">Transmembrane</keyword>
<evidence type="ECO:0000256" key="1">
    <source>
        <dbReference type="SAM" id="MobiDB-lite"/>
    </source>
</evidence>
<feature type="compositionally biased region" description="Basic and acidic residues" evidence="1">
    <location>
        <begin position="385"/>
        <end position="411"/>
    </location>
</feature>
<feature type="transmembrane region" description="Helical" evidence="2">
    <location>
        <begin position="322"/>
        <end position="342"/>
    </location>
</feature>
<protein>
    <submittedName>
        <fullName evidence="3 5">Uncharacterized protein</fullName>
    </submittedName>
</protein>
<gene>
    <name evidence="3 5" type="ORF">P152DRAFT_170870</name>
</gene>
<reference evidence="5" key="2">
    <citation type="submission" date="2020-04" db="EMBL/GenBank/DDBJ databases">
        <authorList>
            <consortium name="NCBI Genome Project"/>
        </authorList>
    </citation>
    <scope>NUCLEOTIDE SEQUENCE</scope>
    <source>
        <strain evidence="5">CBS 781.70</strain>
    </source>
</reference>
<feature type="transmembrane region" description="Helical" evidence="2">
    <location>
        <begin position="132"/>
        <end position="152"/>
    </location>
</feature>
<proteinExistence type="predicted"/>
<reference evidence="5" key="3">
    <citation type="submission" date="2025-04" db="UniProtKB">
        <authorList>
            <consortium name="RefSeq"/>
        </authorList>
    </citation>
    <scope>IDENTIFICATION</scope>
    <source>
        <strain evidence="5">CBS 781.70</strain>
    </source>
</reference>
<name>A0A6G1FTL9_9PEZI</name>
<keyword evidence="4" id="KW-1185">Reference proteome</keyword>
<feature type="region of interest" description="Disordered" evidence="1">
    <location>
        <begin position="563"/>
        <end position="631"/>
    </location>
</feature>
<organism evidence="3">
    <name type="scientific">Eremomyces bilateralis CBS 781.70</name>
    <dbReference type="NCBI Taxonomy" id="1392243"/>
    <lineage>
        <taxon>Eukaryota</taxon>
        <taxon>Fungi</taxon>
        <taxon>Dikarya</taxon>
        <taxon>Ascomycota</taxon>
        <taxon>Pezizomycotina</taxon>
        <taxon>Dothideomycetes</taxon>
        <taxon>Dothideomycetes incertae sedis</taxon>
        <taxon>Eremomycetales</taxon>
        <taxon>Eremomycetaceae</taxon>
        <taxon>Eremomyces</taxon>
    </lineage>
</organism>
<dbReference type="EMBL" id="ML975175">
    <property type="protein sequence ID" value="KAF1809147.1"/>
    <property type="molecule type" value="Genomic_DNA"/>
</dbReference>
<feature type="transmembrane region" description="Helical" evidence="2">
    <location>
        <begin position="283"/>
        <end position="302"/>
    </location>
</feature>
<dbReference type="OrthoDB" id="3021074at2759"/>
<feature type="transmembrane region" description="Helical" evidence="2">
    <location>
        <begin position="100"/>
        <end position="120"/>
    </location>
</feature>
<dbReference type="AlphaFoldDB" id="A0A6G1FTL9"/>
<feature type="compositionally biased region" description="Polar residues" evidence="1">
    <location>
        <begin position="608"/>
        <end position="622"/>
    </location>
</feature>
<feature type="transmembrane region" description="Helical" evidence="2">
    <location>
        <begin position="68"/>
        <end position="88"/>
    </location>
</feature>
<feature type="compositionally biased region" description="Basic and acidic residues" evidence="1">
    <location>
        <begin position="435"/>
        <end position="445"/>
    </location>
</feature>
<sequence>MPPVLGLLVDPNTFVSRAASPPNATVEALQVVCAWPVSDQYGPGSRVLYYVLVLACVLARKNEWLRNACLAAALLFPAVAAIHGIAIASLHIDGAIDLDVYGIFQLCSIGILAAPVTARLSTTYFNDPGRNIIFIWTSLILAGLISLMVEFYRQHESDCLDNLGNPVPMNTGSFPYEQHTCGLTCSTTEGPSSPFRGGSANEIYVIPAPSKVTFGTATLLAAACCIPAVLSLVSMWNKILKDNWLKLIYSDDQDETNENDLIQGTNGATLKDMEGINSVIRKFLSAIEAPFFVGAVGFVLIIGELNFFSQPMLYGIEPMACIGGWGPILAAGLAALGSLYVLHIPQSPPQQRNASDPKGLNGNGREVYTPDSESDTATGAADPTQDERHASIRRPPPRDQQTEMVEVERVRSGLSSGSDGPRSPTDLQANGRPHSTMDSDDHDRAHRLSMPSVDVGARKQVAKALNSVSDWFVTPAPDRYDYSEFKFGRAGMYPTVPGEASRNKQLRHTEEQYRALKGEEGAPTGLSRRASRISFAESGVASRSPSPSPSMRAPMQARIRTMSDPIEASRSTSDPSPGFQPRRRDTLQVPSPYPSPTRPTPAVVLTPSVPSSPTIVLSSPPDTASPADIPD</sequence>
<evidence type="ECO:0000313" key="3">
    <source>
        <dbReference type="EMBL" id="KAF1809147.1"/>
    </source>
</evidence>
<evidence type="ECO:0000313" key="4">
    <source>
        <dbReference type="Proteomes" id="UP000504638"/>
    </source>
</evidence>
<dbReference type="Proteomes" id="UP000504638">
    <property type="component" value="Unplaced"/>
</dbReference>